<proteinExistence type="predicted"/>
<gene>
    <name evidence="3" type="ORF">QTO34_008413</name>
</gene>
<evidence type="ECO:0000259" key="2">
    <source>
        <dbReference type="Pfam" id="PF19421"/>
    </source>
</evidence>
<feature type="compositionally biased region" description="Polar residues" evidence="1">
    <location>
        <begin position="74"/>
        <end position="84"/>
    </location>
</feature>
<name>A0AA40IAE1_CNENI</name>
<sequence length="84" mass="8749">MTEEQAAWGNQASGGGAGASWGQTPIIGNKYGDQHTTAGRNGKPKVIAVTRSTSSTSSGSNSNALVPVSWKRPQLSQVVKQHQN</sequence>
<dbReference type="InterPro" id="IPR045842">
    <property type="entry name" value="Fry_C"/>
</dbReference>
<evidence type="ECO:0000256" key="1">
    <source>
        <dbReference type="SAM" id="MobiDB-lite"/>
    </source>
</evidence>
<evidence type="ECO:0000313" key="4">
    <source>
        <dbReference type="Proteomes" id="UP001177744"/>
    </source>
</evidence>
<dbReference type="AlphaFoldDB" id="A0AA40IAE1"/>
<accession>A0AA40IAE1</accession>
<dbReference type="EMBL" id="JAULJE010000002">
    <property type="protein sequence ID" value="KAK1345948.1"/>
    <property type="molecule type" value="Genomic_DNA"/>
</dbReference>
<feature type="region of interest" description="Disordered" evidence="1">
    <location>
        <begin position="1"/>
        <end position="84"/>
    </location>
</feature>
<feature type="domain" description="Protein furry C-terminal" evidence="2">
    <location>
        <begin position="23"/>
        <end position="77"/>
    </location>
</feature>
<evidence type="ECO:0000313" key="3">
    <source>
        <dbReference type="EMBL" id="KAK1345948.1"/>
    </source>
</evidence>
<comment type="caution">
    <text evidence="3">The sequence shown here is derived from an EMBL/GenBank/DDBJ whole genome shotgun (WGS) entry which is preliminary data.</text>
</comment>
<feature type="compositionally biased region" description="Low complexity" evidence="1">
    <location>
        <begin position="52"/>
        <end position="63"/>
    </location>
</feature>
<dbReference type="Pfam" id="PF19421">
    <property type="entry name" value="Fry_C"/>
    <property type="match status" value="1"/>
</dbReference>
<feature type="compositionally biased region" description="Low complexity" evidence="1">
    <location>
        <begin position="1"/>
        <end position="11"/>
    </location>
</feature>
<dbReference type="Proteomes" id="UP001177744">
    <property type="component" value="Unassembled WGS sequence"/>
</dbReference>
<protein>
    <recommendedName>
        <fullName evidence="2">Protein furry C-terminal domain-containing protein</fullName>
    </recommendedName>
</protein>
<organism evidence="3 4">
    <name type="scientific">Cnephaeus nilssonii</name>
    <name type="common">Northern bat</name>
    <name type="synonym">Eptesicus nilssonii</name>
    <dbReference type="NCBI Taxonomy" id="3371016"/>
    <lineage>
        <taxon>Eukaryota</taxon>
        <taxon>Metazoa</taxon>
        <taxon>Chordata</taxon>
        <taxon>Craniata</taxon>
        <taxon>Vertebrata</taxon>
        <taxon>Euteleostomi</taxon>
        <taxon>Mammalia</taxon>
        <taxon>Eutheria</taxon>
        <taxon>Laurasiatheria</taxon>
        <taxon>Chiroptera</taxon>
        <taxon>Yangochiroptera</taxon>
        <taxon>Vespertilionidae</taxon>
        <taxon>Cnephaeus</taxon>
    </lineage>
</organism>
<keyword evidence="4" id="KW-1185">Reference proteome</keyword>
<reference evidence="3" key="1">
    <citation type="submission" date="2023-06" db="EMBL/GenBank/DDBJ databases">
        <title>Reference genome for the Northern bat (Eptesicus nilssonii), a most northern bat species.</title>
        <authorList>
            <person name="Laine V.N."/>
            <person name="Pulliainen A.T."/>
            <person name="Lilley T.M."/>
        </authorList>
    </citation>
    <scope>NUCLEOTIDE SEQUENCE</scope>
    <source>
        <strain evidence="3">BLF_Eptnil</strain>
        <tissue evidence="3">Kidney</tissue>
    </source>
</reference>